<reference evidence="5 6" key="1">
    <citation type="submission" date="2006-02" db="EMBL/GenBank/DDBJ databases">
        <authorList>
            <person name="Pinhassi J."/>
            <person name="Pedros-Alio C."/>
            <person name="Ferriera S."/>
            <person name="Johnson J."/>
            <person name="Kravitz S."/>
            <person name="Halpern A."/>
            <person name="Remington K."/>
            <person name="Beeson K."/>
            <person name="Tran B."/>
            <person name="Rogers Y.-H."/>
            <person name="Friedman R."/>
            <person name="Venter J.C."/>
        </authorList>
    </citation>
    <scope>NUCLEOTIDE SEQUENCE [LARGE SCALE GENOMIC DNA]</scope>
    <source>
        <strain evidence="5 6">MED297</strain>
    </source>
</reference>
<dbReference type="GO" id="GO:0005524">
    <property type="term" value="F:ATP binding"/>
    <property type="evidence" value="ECO:0007669"/>
    <property type="project" value="UniProtKB-KW"/>
</dbReference>
<dbReference type="EMBL" id="AAOE01000002">
    <property type="protein sequence ID" value="EAR10967.1"/>
    <property type="molecule type" value="Genomic_DNA"/>
</dbReference>
<evidence type="ECO:0000256" key="2">
    <source>
        <dbReference type="ARBA" id="ARBA00022741"/>
    </source>
</evidence>
<name>A4BAL1_9GAMM</name>
<proteinExistence type="predicted"/>
<evidence type="ECO:0000259" key="4">
    <source>
        <dbReference type="PROSITE" id="PS50893"/>
    </source>
</evidence>
<sequence length="213" mass="23436">MFILDQYQIHLQGAALFAPLTAQLSSRDVLAIQGPSGSGKSTLLADICGVLNPVFFSTGALTLNDRNLRDLSVDQRNVGILFQDDLLFPHLNVYDNLAFGLPSGLSRDVRDQRIHNALEEAGLTGFAPRDIATLSGGQRSRIALLRTLLSEPDLILLDEPFSKLDQQLRTQFRGWVFEHIAEQNIPSILVTHDPADIPEGSQRLTLNKEPANA</sequence>
<dbReference type="Proteomes" id="UP000005953">
    <property type="component" value="Unassembled WGS sequence"/>
</dbReference>
<dbReference type="PROSITE" id="PS00211">
    <property type="entry name" value="ABC_TRANSPORTER_1"/>
    <property type="match status" value="1"/>
</dbReference>
<dbReference type="Pfam" id="PF00005">
    <property type="entry name" value="ABC_tran"/>
    <property type="match status" value="1"/>
</dbReference>
<evidence type="ECO:0000313" key="6">
    <source>
        <dbReference type="Proteomes" id="UP000005953"/>
    </source>
</evidence>
<evidence type="ECO:0000256" key="1">
    <source>
        <dbReference type="ARBA" id="ARBA00022448"/>
    </source>
</evidence>
<dbReference type="HOGENOM" id="CLU_000604_1_22_6"/>
<feature type="domain" description="ABC transporter" evidence="4">
    <location>
        <begin position="1"/>
        <end position="213"/>
    </location>
</feature>
<evidence type="ECO:0000256" key="3">
    <source>
        <dbReference type="ARBA" id="ARBA00022840"/>
    </source>
</evidence>
<dbReference type="GO" id="GO:0016887">
    <property type="term" value="F:ATP hydrolysis activity"/>
    <property type="evidence" value="ECO:0007669"/>
    <property type="project" value="InterPro"/>
</dbReference>
<dbReference type="AlphaFoldDB" id="A4BAL1"/>
<dbReference type="InterPro" id="IPR017871">
    <property type="entry name" value="ABC_transporter-like_CS"/>
</dbReference>
<dbReference type="PANTHER" id="PTHR42781:SF4">
    <property type="entry name" value="SPERMIDINE_PUTRESCINE IMPORT ATP-BINDING PROTEIN POTA"/>
    <property type="match status" value="1"/>
</dbReference>
<protein>
    <submittedName>
        <fullName evidence="5">ABC transporter, ATP-binding protein</fullName>
    </submittedName>
</protein>
<dbReference type="InterPro" id="IPR003593">
    <property type="entry name" value="AAA+_ATPase"/>
</dbReference>
<dbReference type="STRING" id="314283.MED297_10666"/>
<dbReference type="SUPFAM" id="SSF52540">
    <property type="entry name" value="P-loop containing nucleoside triphosphate hydrolases"/>
    <property type="match status" value="1"/>
</dbReference>
<keyword evidence="3 5" id="KW-0067">ATP-binding</keyword>
<evidence type="ECO:0000313" key="5">
    <source>
        <dbReference type="EMBL" id="EAR10967.1"/>
    </source>
</evidence>
<dbReference type="Gene3D" id="3.40.50.300">
    <property type="entry name" value="P-loop containing nucleotide triphosphate hydrolases"/>
    <property type="match status" value="1"/>
</dbReference>
<dbReference type="InterPro" id="IPR027417">
    <property type="entry name" value="P-loop_NTPase"/>
</dbReference>
<accession>A4BAL1</accession>
<keyword evidence="2" id="KW-0547">Nucleotide-binding</keyword>
<dbReference type="OrthoDB" id="9802264at2"/>
<gene>
    <name evidence="5" type="ORF">MED297_10666</name>
</gene>
<organism evidence="5 6">
    <name type="scientific">Reinekea blandensis MED297</name>
    <dbReference type="NCBI Taxonomy" id="314283"/>
    <lineage>
        <taxon>Bacteria</taxon>
        <taxon>Pseudomonadati</taxon>
        <taxon>Pseudomonadota</taxon>
        <taxon>Gammaproteobacteria</taxon>
        <taxon>Oceanospirillales</taxon>
        <taxon>Saccharospirillaceae</taxon>
        <taxon>Reinekea</taxon>
    </lineage>
</organism>
<dbReference type="InterPro" id="IPR003439">
    <property type="entry name" value="ABC_transporter-like_ATP-bd"/>
</dbReference>
<dbReference type="InterPro" id="IPR050093">
    <property type="entry name" value="ABC_SmlMolc_Importer"/>
</dbReference>
<dbReference type="PANTHER" id="PTHR42781">
    <property type="entry name" value="SPERMIDINE/PUTRESCINE IMPORT ATP-BINDING PROTEIN POTA"/>
    <property type="match status" value="1"/>
</dbReference>
<comment type="caution">
    <text evidence="5">The sequence shown here is derived from an EMBL/GenBank/DDBJ whole genome shotgun (WGS) entry which is preliminary data.</text>
</comment>
<dbReference type="PROSITE" id="PS50893">
    <property type="entry name" value="ABC_TRANSPORTER_2"/>
    <property type="match status" value="1"/>
</dbReference>
<dbReference type="SMART" id="SM00382">
    <property type="entry name" value="AAA"/>
    <property type="match status" value="1"/>
</dbReference>
<dbReference type="RefSeq" id="WP_008041596.1">
    <property type="nucleotide sequence ID" value="NZ_CH724149.1"/>
</dbReference>
<keyword evidence="1" id="KW-0813">Transport</keyword>
<keyword evidence="6" id="KW-1185">Reference proteome</keyword>